<proteinExistence type="predicted"/>
<accession>A0A6L2M747</accession>
<gene>
    <name evidence="1" type="ORF">Tci_041814</name>
</gene>
<comment type="caution">
    <text evidence="1">The sequence shown here is derived from an EMBL/GenBank/DDBJ whole genome shotgun (WGS) entry which is preliminary data.</text>
</comment>
<dbReference type="EMBL" id="BKCJ010006008">
    <property type="protein sequence ID" value="GEU69836.1"/>
    <property type="molecule type" value="Genomic_DNA"/>
</dbReference>
<name>A0A6L2M747_TANCI</name>
<evidence type="ECO:0000313" key="1">
    <source>
        <dbReference type="EMBL" id="GEU69836.1"/>
    </source>
</evidence>
<organism evidence="1">
    <name type="scientific">Tanacetum cinerariifolium</name>
    <name type="common">Dalmatian daisy</name>
    <name type="synonym">Chrysanthemum cinerariifolium</name>
    <dbReference type="NCBI Taxonomy" id="118510"/>
    <lineage>
        <taxon>Eukaryota</taxon>
        <taxon>Viridiplantae</taxon>
        <taxon>Streptophyta</taxon>
        <taxon>Embryophyta</taxon>
        <taxon>Tracheophyta</taxon>
        <taxon>Spermatophyta</taxon>
        <taxon>Magnoliopsida</taxon>
        <taxon>eudicotyledons</taxon>
        <taxon>Gunneridae</taxon>
        <taxon>Pentapetalae</taxon>
        <taxon>asterids</taxon>
        <taxon>campanulids</taxon>
        <taxon>Asterales</taxon>
        <taxon>Asteraceae</taxon>
        <taxon>Asteroideae</taxon>
        <taxon>Anthemideae</taxon>
        <taxon>Anthemidinae</taxon>
        <taxon>Tanacetum</taxon>
    </lineage>
</organism>
<sequence>MKNELEFTRALWQGLFVRATFGGETTYDILAVEKAFSSRNSVGLQRLFPRGQLEGADTIEWLTQYGKPLTLNLNAKKMEDIRWVGTEVGHQTDEELIEKEIKQMEVDDQAIQIILMDLPEDIYAAVDSGETA</sequence>
<reference evidence="1" key="1">
    <citation type="journal article" date="2019" name="Sci. Rep.">
        <title>Draft genome of Tanacetum cinerariifolium, the natural source of mosquito coil.</title>
        <authorList>
            <person name="Yamashiro T."/>
            <person name="Shiraishi A."/>
            <person name="Satake H."/>
            <person name="Nakayama K."/>
        </authorList>
    </citation>
    <scope>NUCLEOTIDE SEQUENCE</scope>
</reference>
<dbReference type="AlphaFoldDB" id="A0A6L2M747"/>
<protein>
    <submittedName>
        <fullName evidence="1">Uncharacterized protein</fullName>
    </submittedName>
</protein>